<reference evidence="1 2" key="1">
    <citation type="journal article" date="2013" name="Int. J. Syst. Evol. Microbiol.">
        <title>Aquimarina gracilis sp. nov., isolated from the gut microflora of a mussel, Mytilus coruscus, and emended description of Aquimarina spongiae.</title>
        <authorList>
            <person name="Park S.C."/>
            <person name="Choe H.N."/>
            <person name="Baik K.S."/>
            <person name="Seong C.N."/>
        </authorList>
    </citation>
    <scope>NUCLEOTIDE SEQUENCE [LARGE SCALE GENOMIC DNA]</scope>
    <source>
        <strain evidence="1 2">PSC32</strain>
    </source>
</reference>
<dbReference type="EMBL" id="JAYKLX010000011">
    <property type="protein sequence ID" value="MEB3348040.1"/>
    <property type="molecule type" value="Genomic_DNA"/>
</dbReference>
<comment type="caution">
    <text evidence="1">The sequence shown here is derived from an EMBL/GenBank/DDBJ whole genome shotgun (WGS) entry which is preliminary data.</text>
</comment>
<gene>
    <name evidence="1" type="ORF">U6A24_21370</name>
</gene>
<name>A0ABU6A1K3_9FLAO</name>
<protein>
    <submittedName>
        <fullName evidence="1">Uncharacterized protein</fullName>
    </submittedName>
</protein>
<organism evidence="1 2">
    <name type="scientific">Aquimarina gracilis</name>
    <dbReference type="NCBI Taxonomy" id="874422"/>
    <lineage>
        <taxon>Bacteria</taxon>
        <taxon>Pseudomonadati</taxon>
        <taxon>Bacteroidota</taxon>
        <taxon>Flavobacteriia</taxon>
        <taxon>Flavobacteriales</taxon>
        <taxon>Flavobacteriaceae</taxon>
        <taxon>Aquimarina</taxon>
    </lineage>
</organism>
<accession>A0ABU6A1K3</accession>
<evidence type="ECO:0000313" key="2">
    <source>
        <dbReference type="Proteomes" id="UP001327027"/>
    </source>
</evidence>
<dbReference type="PROSITE" id="PS51257">
    <property type="entry name" value="PROKAR_LIPOPROTEIN"/>
    <property type="match status" value="1"/>
</dbReference>
<proteinExistence type="predicted"/>
<sequence>MKNLTLFTYITISFLLTSCSNDDNAEMLATPTLDWNATSIINDDILEISITINSEDQLPEGKLEFQIDDVSLNTYSPNKGTNTYTTNYSFQGFTEHKATIVYTFNDGRNPISKSKNIKKSMLEAIENSTKNDWQDLN</sequence>
<evidence type="ECO:0000313" key="1">
    <source>
        <dbReference type="EMBL" id="MEB3348040.1"/>
    </source>
</evidence>
<dbReference type="Proteomes" id="UP001327027">
    <property type="component" value="Unassembled WGS sequence"/>
</dbReference>
<keyword evidence="2" id="KW-1185">Reference proteome</keyword>
<dbReference type="RefSeq" id="WP_324182063.1">
    <property type="nucleotide sequence ID" value="NZ_BAABAW010000006.1"/>
</dbReference>